<gene>
    <name evidence="2" type="ORF">H4K34_16275</name>
</gene>
<dbReference type="RefSeq" id="WP_210758449.1">
    <property type="nucleotide sequence ID" value="NZ_CP060139.1"/>
</dbReference>
<keyword evidence="3" id="KW-1185">Reference proteome</keyword>
<accession>A0A7H0VDW5</accession>
<evidence type="ECO:0000313" key="3">
    <source>
        <dbReference type="Proteomes" id="UP000516305"/>
    </source>
</evidence>
<protein>
    <submittedName>
        <fullName evidence="2">GNAT family N-acetyltransferase</fullName>
    </submittedName>
</protein>
<dbReference type="Gene3D" id="3.40.630.30">
    <property type="match status" value="1"/>
</dbReference>
<dbReference type="InterPro" id="IPR000182">
    <property type="entry name" value="GNAT_dom"/>
</dbReference>
<dbReference type="AlphaFoldDB" id="A0A7H0VDW5"/>
<evidence type="ECO:0000259" key="1">
    <source>
        <dbReference type="PROSITE" id="PS51186"/>
    </source>
</evidence>
<dbReference type="KEGG" id="chyd:H4K34_16275"/>
<reference evidence="2 3" key="1">
    <citation type="submission" date="2020-08" db="EMBL/GenBank/DDBJ databases">
        <title>Croceimicrobium hydrocarbonivorans gen. nov., sp. nov., a novel marine bacterium isolated from a bacterial consortium that degrades polyethylene terephthalate.</title>
        <authorList>
            <person name="Liu R."/>
        </authorList>
    </citation>
    <scope>NUCLEOTIDE SEQUENCE [LARGE SCALE GENOMIC DNA]</scope>
    <source>
        <strain evidence="2 3">A20-9</strain>
    </source>
</reference>
<evidence type="ECO:0000313" key="2">
    <source>
        <dbReference type="EMBL" id="QNR23913.1"/>
    </source>
</evidence>
<dbReference type="PROSITE" id="PS51186">
    <property type="entry name" value="GNAT"/>
    <property type="match status" value="1"/>
</dbReference>
<organism evidence="2 3">
    <name type="scientific">Croceimicrobium hydrocarbonivorans</name>
    <dbReference type="NCBI Taxonomy" id="2761580"/>
    <lineage>
        <taxon>Bacteria</taxon>
        <taxon>Pseudomonadati</taxon>
        <taxon>Bacteroidota</taxon>
        <taxon>Flavobacteriia</taxon>
        <taxon>Flavobacteriales</taxon>
        <taxon>Owenweeksiaceae</taxon>
        <taxon>Croceimicrobium</taxon>
    </lineage>
</organism>
<dbReference type="SUPFAM" id="SSF55729">
    <property type="entry name" value="Acyl-CoA N-acyltransferases (Nat)"/>
    <property type="match status" value="1"/>
</dbReference>
<keyword evidence="2" id="KW-0808">Transferase</keyword>
<dbReference type="Pfam" id="PF00583">
    <property type="entry name" value="Acetyltransf_1"/>
    <property type="match status" value="1"/>
</dbReference>
<dbReference type="InterPro" id="IPR016181">
    <property type="entry name" value="Acyl_CoA_acyltransferase"/>
</dbReference>
<proteinExistence type="predicted"/>
<feature type="domain" description="N-acetyltransferase" evidence="1">
    <location>
        <begin position="7"/>
        <end position="142"/>
    </location>
</feature>
<dbReference type="EMBL" id="CP060139">
    <property type="protein sequence ID" value="QNR23913.1"/>
    <property type="molecule type" value="Genomic_DNA"/>
</dbReference>
<name>A0A7H0VDW5_9FLAO</name>
<dbReference type="Proteomes" id="UP000516305">
    <property type="component" value="Chromosome"/>
</dbReference>
<dbReference type="GO" id="GO:0016747">
    <property type="term" value="F:acyltransferase activity, transferring groups other than amino-acyl groups"/>
    <property type="evidence" value="ECO:0007669"/>
    <property type="project" value="InterPro"/>
</dbReference>
<dbReference type="CDD" id="cd04301">
    <property type="entry name" value="NAT_SF"/>
    <property type="match status" value="1"/>
</dbReference>
<sequence length="157" mass="18090">MFCAPEISHLEFTKRAEDQVIPYDLLLLADESIPAINSYIHFCEIYRIKISAEIIGVCAIQRLDSKSLEIKNLALIEAYRNSGIGAWCIQQLEAHFSSQFLFVATGDASFAALRFYERNGFKRSSIRRNFFLDNYEQAIFENGIQLKDQILLRKRVS</sequence>